<dbReference type="AlphaFoldDB" id="A0A915JQ80"/>
<sequence>IVFILVSSSVKDLFTLEGRIDGNDSDHNVFLVFGSAEVWGKSKLFSSVLSNNGGFVFKVRCEAANP</sequence>
<dbReference type="WBParaSite" id="nRc.2.0.1.t28258-RA">
    <property type="protein sequence ID" value="nRc.2.0.1.t28258-RA"/>
    <property type="gene ID" value="nRc.2.0.1.g28258"/>
</dbReference>
<name>A0A915JQ80_ROMCU</name>
<organism evidence="1 2">
    <name type="scientific">Romanomermis culicivorax</name>
    <name type="common">Nematode worm</name>
    <dbReference type="NCBI Taxonomy" id="13658"/>
    <lineage>
        <taxon>Eukaryota</taxon>
        <taxon>Metazoa</taxon>
        <taxon>Ecdysozoa</taxon>
        <taxon>Nematoda</taxon>
        <taxon>Enoplea</taxon>
        <taxon>Dorylaimia</taxon>
        <taxon>Mermithida</taxon>
        <taxon>Mermithoidea</taxon>
        <taxon>Mermithidae</taxon>
        <taxon>Romanomermis</taxon>
    </lineage>
</organism>
<accession>A0A915JQ80</accession>
<evidence type="ECO:0000313" key="1">
    <source>
        <dbReference type="Proteomes" id="UP000887565"/>
    </source>
</evidence>
<protein>
    <submittedName>
        <fullName evidence="2">Uncharacterized protein</fullName>
    </submittedName>
</protein>
<dbReference type="Proteomes" id="UP000887565">
    <property type="component" value="Unplaced"/>
</dbReference>
<evidence type="ECO:0000313" key="2">
    <source>
        <dbReference type="WBParaSite" id="nRc.2.0.1.t28258-RA"/>
    </source>
</evidence>
<reference evidence="2" key="1">
    <citation type="submission" date="2022-11" db="UniProtKB">
        <authorList>
            <consortium name="WormBaseParasite"/>
        </authorList>
    </citation>
    <scope>IDENTIFICATION</scope>
</reference>
<keyword evidence="1" id="KW-1185">Reference proteome</keyword>
<proteinExistence type="predicted"/>